<feature type="compositionally biased region" description="Polar residues" evidence="1">
    <location>
        <begin position="157"/>
        <end position="169"/>
    </location>
</feature>
<dbReference type="InterPro" id="IPR010606">
    <property type="entry name" value="Mib_Herc2"/>
</dbReference>
<dbReference type="PROSITE" id="PS51416">
    <property type="entry name" value="MIB_HERC2"/>
    <property type="match status" value="1"/>
</dbReference>
<feature type="compositionally biased region" description="Polar residues" evidence="1">
    <location>
        <begin position="219"/>
        <end position="228"/>
    </location>
</feature>
<feature type="compositionally biased region" description="Low complexity" evidence="1">
    <location>
        <begin position="174"/>
        <end position="185"/>
    </location>
</feature>
<protein>
    <recommendedName>
        <fullName evidence="6">VWFA domain-containing protein</fullName>
    </recommendedName>
</protein>
<dbReference type="Gene3D" id="2.30.30.40">
    <property type="entry name" value="SH3 Domains"/>
    <property type="match status" value="2"/>
</dbReference>
<organism evidence="4 5">
    <name type="scientific">Dreissena polymorpha</name>
    <name type="common">Zebra mussel</name>
    <name type="synonym">Mytilus polymorpha</name>
    <dbReference type="NCBI Taxonomy" id="45954"/>
    <lineage>
        <taxon>Eukaryota</taxon>
        <taxon>Metazoa</taxon>
        <taxon>Spiralia</taxon>
        <taxon>Lophotrochozoa</taxon>
        <taxon>Mollusca</taxon>
        <taxon>Bivalvia</taxon>
        <taxon>Autobranchia</taxon>
        <taxon>Heteroconchia</taxon>
        <taxon>Euheterodonta</taxon>
        <taxon>Imparidentia</taxon>
        <taxon>Neoheterodontei</taxon>
        <taxon>Myida</taxon>
        <taxon>Dreissenoidea</taxon>
        <taxon>Dreissenidae</taxon>
        <taxon>Dreissena</taxon>
    </lineage>
</organism>
<reference evidence="4" key="2">
    <citation type="submission" date="2020-11" db="EMBL/GenBank/DDBJ databases">
        <authorList>
            <person name="McCartney M.A."/>
            <person name="Auch B."/>
            <person name="Kono T."/>
            <person name="Mallez S."/>
            <person name="Becker A."/>
            <person name="Gohl D.M."/>
            <person name="Silverstein K.A.T."/>
            <person name="Koren S."/>
            <person name="Bechman K.B."/>
            <person name="Herman A."/>
            <person name="Abrahante J.E."/>
            <person name="Garbe J."/>
        </authorList>
    </citation>
    <scope>NUCLEOTIDE SEQUENCE</scope>
    <source>
        <strain evidence="4">Duluth1</strain>
        <tissue evidence="4">Whole animal</tissue>
    </source>
</reference>
<dbReference type="SUPFAM" id="SSF159034">
    <property type="entry name" value="Mib/herc2 domain-like"/>
    <property type="match status" value="2"/>
</dbReference>
<dbReference type="PROSITE" id="PS50234">
    <property type="entry name" value="VWFA"/>
    <property type="match status" value="1"/>
</dbReference>
<dbReference type="InterPro" id="IPR037252">
    <property type="entry name" value="Mib_Herc2_sf"/>
</dbReference>
<dbReference type="OrthoDB" id="438049at2759"/>
<dbReference type="AlphaFoldDB" id="A0A9D4KAL8"/>
<feature type="domain" description="MIB/HERC2" evidence="3">
    <location>
        <begin position="568"/>
        <end position="639"/>
    </location>
</feature>
<dbReference type="GO" id="GO:0016567">
    <property type="term" value="P:protein ubiquitination"/>
    <property type="evidence" value="ECO:0007669"/>
    <property type="project" value="InterPro"/>
</dbReference>
<comment type="caution">
    <text evidence="4">The sequence shown here is derived from an EMBL/GenBank/DDBJ whole genome shotgun (WGS) entry which is preliminary data.</text>
</comment>
<feature type="region of interest" description="Disordered" evidence="1">
    <location>
        <begin position="256"/>
        <end position="277"/>
    </location>
</feature>
<feature type="domain" description="VWFA" evidence="2">
    <location>
        <begin position="319"/>
        <end position="555"/>
    </location>
</feature>
<dbReference type="Gene3D" id="3.40.50.410">
    <property type="entry name" value="von Willebrand factor, type A domain"/>
    <property type="match status" value="1"/>
</dbReference>
<evidence type="ECO:0000259" key="2">
    <source>
        <dbReference type="PROSITE" id="PS50234"/>
    </source>
</evidence>
<sequence length="760" mass="84164">MDPQVNEEIRGVKDSSHAILNRVNEITREDDFHRCKCSESLEQLTKDLSRLSDRIEKLRLHESTSESDASEFEQRFSVIQSQIDELHQSVLALSVKDAIPELTDSNKSNAGDVTIKDDTVIHLEAEFNTTVGGNVNNVSAGNSDMVATDLEEAVVQETPSNVSPDSLQRQHPKTNTNPTTPTTNNINSPLVMTTSTASERPYLRARRTKHDASKRNKNNPEGTDSIPSMSAEMKQVVSSPSKISAEGFKPNFVVSANRKQQPPQSISSYSVGKSSSSETKLIRQTEKAYLFGDEDAWKSMAQITLDRALQTTGHLDCVVSVLCLDISESMASGNAWDHVREFTNDFLTGLAESKANNPRLKDEYVAVATFGHRTELKLMLTTNYDEVRQQIEGLVLGGPSPLYGGLMMALAGAMSARSASPTINDTRILPKIIVLTDGQPSELMLNAGPDNQDLSKMDHTMAHLVQAVEELDNRGNSLFFLGVGNYEERFIATMTAMSESRKQYTYRDGRRLARRHYLATQGGVHGLLDMSLFLQNRISITKEDSEDMKDIRDEMARRVGNIKNDFYKESNDPTLLRIGSRVRRGPDWRWGNQDLEGPGTVVGHHVPGQVWVTWDLNGQTNVYNYGVVGYQVIPVDEPRFLNHGEIIDVGCTVKPGRDCTSGDIASGNTGVVLKLEDDLKALVKWDNGQRGKYSYGLDGKTEVEVCSSTLSRGQGFTLHGSSHLENEMNLSNSNNRNNKNSVRNTSGTTSSKNKNKNKNK</sequence>
<dbReference type="SMART" id="SM00327">
    <property type="entry name" value="VWA"/>
    <property type="match status" value="1"/>
</dbReference>
<evidence type="ECO:0000259" key="3">
    <source>
        <dbReference type="PROSITE" id="PS51416"/>
    </source>
</evidence>
<evidence type="ECO:0000256" key="1">
    <source>
        <dbReference type="SAM" id="MobiDB-lite"/>
    </source>
</evidence>
<dbReference type="GO" id="GO:0046872">
    <property type="term" value="F:metal ion binding"/>
    <property type="evidence" value="ECO:0007669"/>
    <property type="project" value="InterPro"/>
</dbReference>
<dbReference type="InterPro" id="IPR036465">
    <property type="entry name" value="vWFA_dom_sf"/>
</dbReference>
<evidence type="ECO:0000313" key="5">
    <source>
        <dbReference type="Proteomes" id="UP000828390"/>
    </source>
</evidence>
<reference evidence="4" key="1">
    <citation type="journal article" date="2019" name="bioRxiv">
        <title>The Genome of the Zebra Mussel, Dreissena polymorpha: A Resource for Invasive Species Research.</title>
        <authorList>
            <person name="McCartney M.A."/>
            <person name="Auch B."/>
            <person name="Kono T."/>
            <person name="Mallez S."/>
            <person name="Zhang Y."/>
            <person name="Obille A."/>
            <person name="Becker A."/>
            <person name="Abrahante J.E."/>
            <person name="Garbe J."/>
            <person name="Badalamenti J.P."/>
            <person name="Herman A."/>
            <person name="Mangelson H."/>
            <person name="Liachko I."/>
            <person name="Sullivan S."/>
            <person name="Sone E.D."/>
            <person name="Koren S."/>
            <person name="Silverstein K.A.T."/>
            <person name="Beckman K.B."/>
            <person name="Gohl D.M."/>
        </authorList>
    </citation>
    <scope>NUCLEOTIDE SEQUENCE</scope>
    <source>
        <strain evidence="4">Duluth1</strain>
        <tissue evidence="4">Whole animal</tissue>
    </source>
</reference>
<feature type="compositionally biased region" description="Polar residues" evidence="1">
    <location>
        <begin position="186"/>
        <end position="198"/>
    </location>
</feature>
<dbReference type="EMBL" id="JAIWYP010000004">
    <property type="protein sequence ID" value="KAH3836091.1"/>
    <property type="molecule type" value="Genomic_DNA"/>
</dbReference>
<feature type="region of interest" description="Disordered" evidence="1">
    <location>
        <begin position="157"/>
        <end position="242"/>
    </location>
</feature>
<name>A0A9D4KAL8_DREPO</name>
<feature type="compositionally biased region" description="Low complexity" evidence="1">
    <location>
        <begin position="726"/>
        <end position="752"/>
    </location>
</feature>
<keyword evidence="5" id="KW-1185">Reference proteome</keyword>
<evidence type="ECO:0008006" key="6">
    <source>
        <dbReference type="Google" id="ProtNLM"/>
    </source>
</evidence>
<evidence type="ECO:0000313" key="4">
    <source>
        <dbReference type="EMBL" id="KAH3836091.1"/>
    </source>
</evidence>
<feature type="region of interest" description="Disordered" evidence="1">
    <location>
        <begin position="726"/>
        <end position="760"/>
    </location>
</feature>
<dbReference type="CDD" id="cd00198">
    <property type="entry name" value="vWFA"/>
    <property type="match status" value="1"/>
</dbReference>
<proteinExistence type="predicted"/>
<gene>
    <name evidence="4" type="ORF">DPMN_109460</name>
</gene>
<feature type="compositionally biased region" description="Low complexity" evidence="1">
    <location>
        <begin position="265"/>
        <end position="277"/>
    </location>
</feature>
<dbReference type="InterPro" id="IPR002035">
    <property type="entry name" value="VWF_A"/>
</dbReference>
<dbReference type="SUPFAM" id="SSF53300">
    <property type="entry name" value="vWA-like"/>
    <property type="match status" value="1"/>
</dbReference>
<dbReference type="GO" id="GO:0004842">
    <property type="term" value="F:ubiquitin-protein transferase activity"/>
    <property type="evidence" value="ECO:0007669"/>
    <property type="project" value="InterPro"/>
</dbReference>
<dbReference type="Pfam" id="PF13519">
    <property type="entry name" value="VWA_2"/>
    <property type="match status" value="1"/>
</dbReference>
<dbReference type="Proteomes" id="UP000828390">
    <property type="component" value="Unassembled WGS sequence"/>
</dbReference>
<accession>A0A9D4KAL8</accession>